<feature type="compositionally biased region" description="Basic residues" evidence="1">
    <location>
        <begin position="134"/>
        <end position="143"/>
    </location>
</feature>
<evidence type="ECO:0000313" key="3">
    <source>
        <dbReference type="Proteomes" id="UP000276215"/>
    </source>
</evidence>
<dbReference type="OrthoDB" id="5411773at2759"/>
<evidence type="ECO:0000313" key="2">
    <source>
        <dbReference type="EMBL" id="RPA98636.1"/>
    </source>
</evidence>
<protein>
    <submittedName>
        <fullName evidence="2">Uncharacterized protein</fullName>
    </submittedName>
</protein>
<dbReference type="Proteomes" id="UP000276215">
    <property type="component" value="Unassembled WGS sequence"/>
</dbReference>
<organism evidence="2 3">
    <name type="scientific">Choiromyces venosus 120613-1</name>
    <dbReference type="NCBI Taxonomy" id="1336337"/>
    <lineage>
        <taxon>Eukaryota</taxon>
        <taxon>Fungi</taxon>
        <taxon>Dikarya</taxon>
        <taxon>Ascomycota</taxon>
        <taxon>Pezizomycotina</taxon>
        <taxon>Pezizomycetes</taxon>
        <taxon>Pezizales</taxon>
        <taxon>Tuberaceae</taxon>
        <taxon>Choiromyces</taxon>
    </lineage>
</organism>
<keyword evidence="3" id="KW-1185">Reference proteome</keyword>
<reference evidence="2 3" key="1">
    <citation type="journal article" date="2018" name="Nat. Ecol. Evol.">
        <title>Pezizomycetes genomes reveal the molecular basis of ectomycorrhizal truffle lifestyle.</title>
        <authorList>
            <person name="Murat C."/>
            <person name="Payen T."/>
            <person name="Noel B."/>
            <person name="Kuo A."/>
            <person name="Morin E."/>
            <person name="Chen J."/>
            <person name="Kohler A."/>
            <person name="Krizsan K."/>
            <person name="Balestrini R."/>
            <person name="Da Silva C."/>
            <person name="Montanini B."/>
            <person name="Hainaut M."/>
            <person name="Levati E."/>
            <person name="Barry K.W."/>
            <person name="Belfiori B."/>
            <person name="Cichocki N."/>
            <person name="Clum A."/>
            <person name="Dockter R.B."/>
            <person name="Fauchery L."/>
            <person name="Guy J."/>
            <person name="Iotti M."/>
            <person name="Le Tacon F."/>
            <person name="Lindquist E.A."/>
            <person name="Lipzen A."/>
            <person name="Malagnac F."/>
            <person name="Mello A."/>
            <person name="Molinier V."/>
            <person name="Miyauchi S."/>
            <person name="Poulain J."/>
            <person name="Riccioni C."/>
            <person name="Rubini A."/>
            <person name="Sitrit Y."/>
            <person name="Splivallo R."/>
            <person name="Traeger S."/>
            <person name="Wang M."/>
            <person name="Zifcakova L."/>
            <person name="Wipf D."/>
            <person name="Zambonelli A."/>
            <person name="Paolocci F."/>
            <person name="Nowrousian M."/>
            <person name="Ottonello S."/>
            <person name="Baldrian P."/>
            <person name="Spatafora J.W."/>
            <person name="Henrissat B."/>
            <person name="Nagy L.G."/>
            <person name="Aury J.M."/>
            <person name="Wincker P."/>
            <person name="Grigoriev I.V."/>
            <person name="Bonfante P."/>
            <person name="Martin F.M."/>
        </authorList>
    </citation>
    <scope>NUCLEOTIDE SEQUENCE [LARGE SCALE GENOMIC DNA]</scope>
    <source>
        <strain evidence="2 3">120613-1</strain>
    </source>
</reference>
<evidence type="ECO:0000256" key="1">
    <source>
        <dbReference type="SAM" id="MobiDB-lite"/>
    </source>
</evidence>
<dbReference type="AlphaFoldDB" id="A0A3N4JK90"/>
<accession>A0A3N4JK90</accession>
<feature type="compositionally biased region" description="Acidic residues" evidence="1">
    <location>
        <begin position="293"/>
        <end position="303"/>
    </location>
</feature>
<proteinExistence type="predicted"/>
<feature type="region of interest" description="Disordered" evidence="1">
    <location>
        <begin position="285"/>
        <end position="325"/>
    </location>
</feature>
<dbReference type="EMBL" id="ML120394">
    <property type="protein sequence ID" value="RPA98636.1"/>
    <property type="molecule type" value="Genomic_DNA"/>
</dbReference>
<gene>
    <name evidence="2" type="ORF">L873DRAFT_1828483</name>
</gene>
<feature type="region of interest" description="Disordered" evidence="1">
    <location>
        <begin position="133"/>
        <end position="152"/>
    </location>
</feature>
<name>A0A3N4JK90_9PEZI</name>
<dbReference type="STRING" id="1336337.A0A3N4JK90"/>
<sequence length="538" mass="60378">MASPLEEPEPEYSYRPTRQLPYTLNERARVSIEETLYPSAVEFLNSISLPGTSTPSENSRPAFIPPSTFQRCITTLIAHPYYTTQVSKNEPFSTAPGNAYLLLRRMSRLVGPLNAEFAKAWEFKKNTRAVRQAVRGKSRGRGSRSKEPDPVDVLSADDDLNGDFATTESLFNVADDFWSIVGWAFTCSVSHPKRWEWWKLVLDLMVDVMEQDWGDRLAAVEVTGDKSALEEALFVKFLPQDTGSVGCKKVVRAIMTCAEEKSFNEWKEIWENELSTKRPRKVRMGTQDTTFMGDDDDDDDDEEKNVKADGDGDTEMQDASNSGAEVEDLPSVSEVYGGMESVDLRQRLLSILSTVCIAGCYVPVVDLFYEFSETFIRLPLPYFHFFTSTLLDTTVEYKCTLNHLILSTIISTKAPVYDGQLTATAMIHNYLPFEAKTTQVADNARVAILLECLARLLIHANLLAYSEELRAAVMKGIKARAAKVPKSFAKPGTAKYLLDRETRGIWTAAETRLKGLVEILQMQKEKEEGVQRDSGLQA</sequence>